<accession>A0A7J8WJW9</accession>
<proteinExistence type="predicted"/>
<dbReference type="EMBL" id="JABFAA010000001">
    <property type="protein sequence ID" value="MBA0674899.1"/>
    <property type="molecule type" value="Genomic_DNA"/>
</dbReference>
<reference evidence="1 2" key="1">
    <citation type="journal article" date="2019" name="Genome Biol. Evol.">
        <title>Insights into the evolution of the New World diploid cottons (Gossypium, subgenus Houzingenia) based on genome sequencing.</title>
        <authorList>
            <person name="Grover C.E."/>
            <person name="Arick M.A. 2nd"/>
            <person name="Thrash A."/>
            <person name="Conover J.L."/>
            <person name="Sanders W.S."/>
            <person name="Peterson D.G."/>
            <person name="Frelichowski J.E."/>
            <person name="Scheffler J.A."/>
            <person name="Scheffler B.E."/>
            <person name="Wendel J.F."/>
        </authorList>
    </citation>
    <scope>NUCLEOTIDE SEQUENCE [LARGE SCALE GENOMIC DNA]</scope>
    <source>
        <strain evidence="1">185</strain>
        <tissue evidence="1">Leaf</tissue>
    </source>
</reference>
<organism evidence="1 2">
    <name type="scientific">Gossypium aridum</name>
    <name type="common">American cotton</name>
    <name type="synonym">Erioxylum aridum</name>
    <dbReference type="NCBI Taxonomy" id="34290"/>
    <lineage>
        <taxon>Eukaryota</taxon>
        <taxon>Viridiplantae</taxon>
        <taxon>Streptophyta</taxon>
        <taxon>Embryophyta</taxon>
        <taxon>Tracheophyta</taxon>
        <taxon>Spermatophyta</taxon>
        <taxon>Magnoliopsida</taxon>
        <taxon>eudicotyledons</taxon>
        <taxon>Gunneridae</taxon>
        <taxon>Pentapetalae</taxon>
        <taxon>rosids</taxon>
        <taxon>malvids</taxon>
        <taxon>Malvales</taxon>
        <taxon>Malvaceae</taxon>
        <taxon>Malvoideae</taxon>
        <taxon>Gossypium</taxon>
    </lineage>
</organism>
<dbReference type="Proteomes" id="UP000593577">
    <property type="component" value="Unassembled WGS sequence"/>
</dbReference>
<name>A0A7J8WJW9_GOSAI</name>
<evidence type="ECO:0000313" key="1">
    <source>
        <dbReference type="EMBL" id="MBA0674899.1"/>
    </source>
</evidence>
<protein>
    <submittedName>
        <fullName evidence="1">Uncharacterized protein</fullName>
    </submittedName>
</protein>
<keyword evidence="2" id="KW-1185">Reference proteome</keyword>
<feature type="non-terminal residue" evidence="1">
    <location>
        <position position="1"/>
    </location>
</feature>
<gene>
    <name evidence="1" type="ORF">Goari_016468</name>
</gene>
<comment type="caution">
    <text evidence="1">The sequence shown here is derived from an EMBL/GenBank/DDBJ whole genome shotgun (WGS) entry which is preliminary data.</text>
</comment>
<evidence type="ECO:0000313" key="2">
    <source>
        <dbReference type="Proteomes" id="UP000593577"/>
    </source>
</evidence>
<dbReference type="AlphaFoldDB" id="A0A7J8WJW9"/>
<sequence length="67" mass="7492">GCECKLVLPVCRVLYCFVKLLVKGILLSDWFCRFLILLGMDETLHGLSLHKKENVELVLDGDIQSGG</sequence>